<keyword evidence="6" id="KW-1185">Reference proteome</keyword>
<dbReference type="InterPro" id="IPR011991">
    <property type="entry name" value="ArsR-like_HTH"/>
</dbReference>
<dbReference type="InterPro" id="IPR000485">
    <property type="entry name" value="AsnC-type_HTH_dom"/>
</dbReference>
<proteinExistence type="predicted"/>
<dbReference type="GO" id="GO:0005829">
    <property type="term" value="C:cytosol"/>
    <property type="evidence" value="ECO:0007669"/>
    <property type="project" value="TreeGrafter"/>
</dbReference>
<dbReference type="InterPro" id="IPR019888">
    <property type="entry name" value="Tscrpt_reg_AsnC-like"/>
</dbReference>
<keyword evidence="1" id="KW-0805">Transcription regulation</keyword>
<dbReference type="PANTHER" id="PTHR30154:SF34">
    <property type="entry name" value="TRANSCRIPTIONAL REGULATOR AZLB"/>
    <property type="match status" value="1"/>
</dbReference>
<dbReference type="CDD" id="cd00090">
    <property type="entry name" value="HTH_ARSR"/>
    <property type="match status" value="1"/>
</dbReference>
<dbReference type="Proteomes" id="UP000048926">
    <property type="component" value="Unassembled WGS sequence"/>
</dbReference>
<dbReference type="STRING" id="187304.B0E33_21780"/>
<dbReference type="GO" id="GO:0043200">
    <property type="term" value="P:response to amino acid"/>
    <property type="evidence" value="ECO:0007669"/>
    <property type="project" value="TreeGrafter"/>
</dbReference>
<gene>
    <name evidence="5" type="primary">lrp_5</name>
    <name evidence="5" type="ORF">LAL4801_01687</name>
</gene>
<sequence>MHYRELGIMCGAAKMKLDRLDQKILNVLQSDGRIANADLAEKVGLSPSACLRRMRALEEAGIIEKYVALLDQKKLGRHMDVFVEISLTGQSKETLENFERAVARSGEIMECFLMAGDADYILRLSARDPIDFERIHRDHLAQLPGVLRMKSSFAIRPIVRRTAIPLNGET</sequence>
<dbReference type="InterPro" id="IPR019887">
    <property type="entry name" value="Tscrpt_reg_AsnC/Lrp_C"/>
</dbReference>
<dbReference type="InterPro" id="IPR036388">
    <property type="entry name" value="WH-like_DNA-bd_sf"/>
</dbReference>
<name>A0A0M6Y2L6_9HYPH</name>
<dbReference type="PANTHER" id="PTHR30154">
    <property type="entry name" value="LEUCINE-RESPONSIVE REGULATORY PROTEIN"/>
    <property type="match status" value="1"/>
</dbReference>
<dbReference type="SMART" id="SM00344">
    <property type="entry name" value="HTH_ASNC"/>
    <property type="match status" value="1"/>
</dbReference>
<dbReference type="GO" id="GO:0043565">
    <property type="term" value="F:sequence-specific DNA binding"/>
    <property type="evidence" value="ECO:0007669"/>
    <property type="project" value="InterPro"/>
</dbReference>
<dbReference type="PRINTS" id="PR00033">
    <property type="entry name" value="HTHASNC"/>
</dbReference>
<evidence type="ECO:0000259" key="4">
    <source>
        <dbReference type="PROSITE" id="PS50956"/>
    </source>
</evidence>
<evidence type="ECO:0000256" key="2">
    <source>
        <dbReference type="ARBA" id="ARBA00023125"/>
    </source>
</evidence>
<dbReference type="SUPFAM" id="SSF46785">
    <property type="entry name" value="Winged helix' DNA-binding domain"/>
    <property type="match status" value="1"/>
</dbReference>
<organism evidence="5 6">
    <name type="scientific">Roseibium aggregatum</name>
    <dbReference type="NCBI Taxonomy" id="187304"/>
    <lineage>
        <taxon>Bacteria</taxon>
        <taxon>Pseudomonadati</taxon>
        <taxon>Pseudomonadota</taxon>
        <taxon>Alphaproteobacteria</taxon>
        <taxon>Hyphomicrobiales</taxon>
        <taxon>Stappiaceae</taxon>
        <taxon>Roseibium</taxon>
    </lineage>
</organism>
<dbReference type="InterPro" id="IPR011008">
    <property type="entry name" value="Dimeric_a/b-barrel"/>
</dbReference>
<dbReference type="AlphaFoldDB" id="A0A0M6Y2L6"/>
<dbReference type="Pfam" id="PF13412">
    <property type="entry name" value="HTH_24"/>
    <property type="match status" value="1"/>
</dbReference>
<dbReference type="Gene3D" id="3.30.70.920">
    <property type="match status" value="1"/>
</dbReference>
<evidence type="ECO:0000313" key="6">
    <source>
        <dbReference type="Proteomes" id="UP000048926"/>
    </source>
</evidence>
<dbReference type="SUPFAM" id="SSF54909">
    <property type="entry name" value="Dimeric alpha+beta barrel"/>
    <property type="match status" value="1"/>
</dbReference>
<feature type="domain" description="HTH asnC-type" evidence="4">
    <location>
        <begin position="17"/>
        <end position="78"/>
    </location>
</feature>
<dbReference type="Pfam" id="PF01037">
    <property type="entry name" value="AsnC_trans_reg"/>
    <property type="match status" value="1"/>
</dbReference>
<dbReference type="Gene3D" id="1.10.10.10">
    <property type="entry name" value="Winged helix-like DNA-binding domain superfamily/Winged helix DNA-binding domain"/>
    <property type="match status" value="1"/>
</dbReference>
<dbReference type="EMBL" id="CXST01000001">
    <property type="protein sequence ID" value="CTQ43251.1"/>
    <property type="molecule type" value="Genomic_DNA"/>
</dbReference>
<dbReference type="GO" id="GO:0006355">
    <property type="term" value="P:regulation of DNA-templated transcription"/>
    <property type="evidence" value="ECO:0007669"/>
    <property type="project" value="UniProtKB-ARBA"/>
</dbReference>
<dbReference type="FunFam" id="1.10.10.10:FF:000186">
    <property type="entry name" value="AsnC family transcriptional regulator"/>
    <property type="match status" value="1"/>
</dbReference>
<evidence type="ECO:0000256" key="3">
    <source>
        <dbReference type="ARBA" id="ARBA00023163"/>
    </source>
</evidence>
<keyword evidence="3" id="KW-0804">Transcription</keyword>
<dbReference type="InterPro" id="IPR036390">
    <property type="entry name" value="WH_DNA-bd_sf"/>
</dbReference>
<evidence type="ECO:0000313" key="5">
    <source>
        <dbReference type="EMBL" id="CTQ43251.1"/>
    </source>
</evidence>
<keyword evidence="2" id="KW-0238">DNA-binding</keyword>
<protein>
    <submittedName>
        <fullName evidence="5">Leucine-responsive regulatory protein</fullName>
    </submittedName>
</protein>
<reference evidence="6" key="1">
    <citation type="submission" date="2015-07" db="EMBL/GenBank/DDBJ databases">
        <authorList>
            <person name="Rodrigo-Torres Lidia"/>
            <person name="Arahal R.David."/>
        </authorList>
    </citation>
    <scope>NUCLEOTIDE SEQUENCE [LARGE SCALE GENOMIC DNA]</scope>
    <source>
        <strain evidence="6">CECT 4801</strain>
    </source>
</reference>
<accession>A0A0M6Y2L6</accession>
<evidence type="ECO:0000256" key="1">
    <source>
        <dbReference type="ARBA" id="ARBA00023015"/>
    </source>
</evidence>
<dbReference type="PROSITE" id="PS50956">
    <property type="entry name" value="HTH_ASNC_2"/>
    <property type="match status" value="1"/>
</dbReference>